<organism evidence="2 3">
    <name type="scientific">Catenaria anguillulae PL171</name>
    <dbReference type="NCBI Taxonomy" id="765915"/>
    <lineage>
        <taxon>Eukaryota</taxon>
        <taxon>Fungi</taxon>
        <taxon>Fungi incertae sedis</taxon>
        <taxon>Blastocladiomycota</taxon>
        <taxon>Blastocladiomycetes</taxon>
        <taxon>Blastocladiales</taxon>
        <taxon>Catenariaceae</taxon>
        <taxon>Catenaria</taxon>
    </lineage>
</organism>
<sequence>MPTQASSSPTKREKIPSNCVPGISIRPGTFLCIFLILVQFIGAAVTRLLLSSSPILDLSICAVAIVTYLALARAAWMRNAQLYKILEWVAFVAYVVVTIAVIYPSLMTALEKAGSLSLEYPLLAASFVVNLGMLYQMQRYAVVLEHEDKVKSERGQGVA</sequence>
<evidence type="ECO:0000313" key="2">
    <source>
        <dbReference type="EMBL" id="ORZ36660.1"/>
    </source>
</evidence>
<gene>
    <name evidence="2" type="ORF">BCR44DRAFT_51516</name>
</gene>
<evidence type="ECO:0000256" key="1">
    <source>
        <dbReference type="SAM" id="Phobius"/>
    </source>
</evidence>
<evidence type="ECO:0000313" key="3">
    <source>
        <dbReference type="Proteomes" id="UP000193411"/>
    </source>
</evidence>
<keyword evidence="3" id="KW-1185">Reference proteome</keyword>
<name>A0A1Y2HPZ9_9FUNG</name>
<dbReference type="Proteomes" id="UP000193411">
    <property type="component" value="Unassembled WGS sequence"/>
</dbReference>
<feature type="transmembrane region" description="Helical" evidence="1">
    <location>
        <begin position="118"/>
        <end position="135"/>
    </location>
</feature>
<feature type="transmembrane region" description="Helical" evidence="1">
    <location>
        <begin position="30"/>
        <end position="49"/>
    </location>
</feature>
<accession>A0A1Y2HPZ9</accession>
<keyword evidence="1" id="KW-1133">Transmembrane helix</keyword>
<dbReference type="EMBL" id="MCFL01000016">
    <property type="protein sequence ID" value="ORZ36660.1"/>
    <property type="molecule type" value="Genomic_DNA"/>
</dbReference>
<feature type="transmembrane region" description="Helical" evidence="1">
    <location>
        <begin position="88"/>
        <end position="106"/>
    </location>
</feature>
<keyword evidence="1" id="KW-0812">Transmembrane</keyword>
<comment type="caution">
    <text evidence="2">The sequence shown here is derived from an EMBL/GenBank/DDBJ whole genome shotgun (WGS) entry which is preliminary data.</text>
</comment>
<proteinExistence type="predicted"/>
<dbReference type="AlphaFoldDB" id="A0A1Y2HPZ9"/>
<protein>
    <submittedName>
        <fullName evidence="2">Uncharacterized protein</fullName>
    </submittedName>
</protein>
<feature type="transmembrane region" description="Helical" evidence="1">
    <location>
        <begin position="55"/>
        <end position="76"/>
    </location>
</feature>
<keyword evidence="1" id="KW-0472">Membrane</keyword>
<reference evidence="2 3" key="1">
    <citation type="submission" date="2016-07" db="EMBL/GenBank/DDBJ databases">
        <title>Pervasive Adenine N6-methylation of Active Genes in Fungi.</title>
        <authorList>
            <consortium name="DOE Joint Genome Institute"/>
            <person name="Mondo S.J."/>
            <person name="Dannebaum R.O."/>
            <person name="Kuo R.C."/>
            <person name="Labutti K."/>
            <person name="Haridas S."/>
            <person name="Kuo A."/>
            <person name="Salamov A."/>
            <person name="Ahrendt S.R."/>
            <person name="Lipzen A."/>
            <person name="Sullivan W."/>
            <person name="Andreopoulos W.B."/>
            <person name="Clum A."/>
            <person name="Lindquist E."/>
            <person name="Daum C."/>
            <person name="Ramamoorthy G.K."/>
            <person name="Gryganskyi A."/>
            <person name="Culley D."/>
            <person name="Magnuson J.K."/>
            <person name="James T.Y."/>
            <person name="O'Malley M.A."/>
            <person name="Stajich J.E."/>
            <person name="Spatafora J.W."/>
            <person name="Visel A."/>
            <person name="Grigoriev I.V."/>
        </authorList>
    </citation>
    <scope>NUCLEOTIDE SEQUENCE [LARGE SCALE GENOMIC DNA]</scope>
    <source>
        <strain evidence="2 3">PL171</strain>
    </source>
</reference>